<dbReference type="InterPro" id="IPR008979">
    <property type="entry name" value="Galactose-bd-like_sf"/>
</dbReference>
<dbReference type="SUPFAM" id="SSF49785">
    <property type="entry name" value="Galactose-binding domain-like"/>
    <property type="match status" value="1"/>
</dbReference>
<dbReference type="PANTHER" id="PTHR15526">
    <property type="entry name" value="MUSKELIN"/>
    <property type="match status" value="1"/>
</dbReference>
<dbReference type="AlphaFoldDB" id="A0A397IW82"/>
<dbReference type="InterPro" id="IPR010565">
    <property type="entry name" value="Muskelin_N"/>
</dbReference>
<evidence type="ECO:0000256" key="2">
    <source>
        <dbReference type="ARBA" id="ARBA00022737"/>
    </source>
</evidence>
<dbReference type="PROSITE" id="PS50896">
    <property type="entry name" value="LISH"/>
    <property type="match status" value="1"/>
</dbReference>
<evidence type="ECO:0000313" key="6">
    <source>
        <dbReference type="Proteomes" id="UP000266861"/>
    </source>
</evidence>
<dbReference type="InterPro" id="IPR056737">
    <property type="entry name" value="Beta-prop_ATRN-MKLN-like"/>
</dbReference>
<dbReference type="Pfam" id="PF24981">
    <property type="entry name" value="Beta-prop_ATRN-LZTR1"/>
    <property type="match status" value="1"/>
</dbReference>
<dbReference type="InterPro" id="IPR052456">
    <property type="entry name" value="CTLH_complex_component"/>
</dbReference>
<dbReference type="OrthoDB" id="10052615at2759"/>
<keyword evidence="6" id="KW-1185">Reference proteome</keyword>
<dbReference type="Gene3D" id="2.60.120.260">
    <property type="entry name" value="Galactose-binding domain-like"/>
    <property type="match status" value="1"/>
</dbReference>
<evidence type="ECO:0000259" key="4">
    <source>
        <dbReference type="Pfam" id="PF24981"/>
    </source>
</evidence>
<dbReference type="GO" id="GO:0005737">
    <property type="term" value="C:cytoplasm"/>
    <property type="evidence" value="ECO:0007669"/>
    <property type="project" value="TreeGrafter"/>
</dbReference>
<gene>
    <name evidence="5" type="ORF">Glove_158g98</name>
</gene>
<dbReference type="STRING" id="1348612.A0A397IW82"/>
<keyword evidence="1" id="KW-0880">Kelch repeat</keyword>
<dbReference type="InterPro" id="IPR006594">
    <property type="entry name" value="LisH"/>
</dbReference>
<comment type="caution">
    <text evidence="5">The sequence shown here is derived from an EMBL/GenBank/DDBJ whole genome shotgun (WGS) entry which is preliminary data.</text>
</comment>
<name>A0A397IW82_9GLOM</name>
<protein>
    <submittedName>
        <fullName evidence="5">Uncharacterized protein</fullName>
    </submittedName>
</protein>
<dbReference type="PANTHER" id="PTHR15526:SF5">
    <property type="entry name" value="MUSKELIN"/>
    <property type="match status" value="1"/>
</dbReference>
<evidence type="ECO:0000259" key="3">
    <source>
        <dbReference type="Pfam" id="PF06588"/>
    </source>
</evidence>
<dbReference type="EMBL" id="PQFF01000149">
    <property type="protein sequence ID" value="RHZ78628.1"/>
    <property type="molecule type" value="Genomic_DNA"/>
</dbReference>
<dbReference type="InterPro" id="IPR015915">
    <property type="entry name" value="Kelch-typ_b-propeller"/>
</dbReference>
<reference evidence="5 6" key="1">
    <citation type="submission" date="2018-08" db="EMBL/GenBank/DDBJ databases">
        <title>Genome and evolution of the arbuscular mycorrhizal fungus Diversispora epigaea (formerly Glomus versiforme) and its bacterial endosymbionts.</title>
        <authorList>
            <person name="Sun X."/>
            <person name="Fei Z."/>
            <person name="Harrison M."/>
        </authorList>
    </citation>
    <scope>NUCLEOTIDE SEQUENCE [LARGE SCALE GENOMIC DNA]</scope>
    <source>
        <strain evidence="5 6">IT104</strain>
    </source>
</reference>
<feature type="domain" description="Attractin/MKLN-like beta-propeller" evidence="4">
    <location>
        <begin position="250"/>
        <end position="455"/>
    </location>
</feature>
<evidence type="ECO:0000256" key="1">
    <source>
        <dbReference type="ARBA" id="ARBA00022441"/>
    </source>
</evidence>
<evidence type="ECO:0000313" key="5">
    <source>
        <dbReference type="EMBL" id="RHZ78628.1"/>
    </source>
</evidence>
<accession>A0A397IW82</accession>
<organism evidence="5 6">
    <name type="scientific">Diversispora epigaea</name>
    <dbReference type="NCBI Taxonomy" id="1348612"/>
    <lineage>
        <taxon>Eukaryota</taxon>
        <taxon>Fungi</taxon>
        <taxon>Fungi incertae sedis</taxon>
        <taxon>Mucoromycota</taxon>
        <taxon>Glomeromycotina</taxon>
        <taxon>Glomeromycetes</taxon>
        <taxon>Diversisporales</taxon>
        <taxon>Diversisporaceae</taxon>
        <taxon>Diversispora</taxon>
    </lineage>
</organism>
<dbReference type="Proteomes" id="UP000266861">
    <property type="component" value="Unassembled WGS sequence"/>
</dbReference>
<dbReference type="Gene3D" id="2.120.10.80">
    <property type="entry name" value="Kelch-type beta propeller"/>
    <property type="match status" value="2"/>
</dbReference>
<dbReference type="SUPFAM" id="SSF117281">
    <property type="entry name" value="Kelch motif"/>
    <property type="match status" value="2"/>
</dbReference>
<dbReference type="Pfam" id="PF06588">
    <property type="entry name" value="Muskelin_N"/>
    <property type="match status" value="1"/>
</dbReference>
<keyword evidence="2" id="KW-0677">Repeat</keyword>
<sequence length="724" mass="85397">MMISTKKQHLELEYPIVKLLYEIHSYSSYTASFYPNNILEDKPSEQSSRWSIKINNQSYQSQQFILIKLETMAIVHSITFGKHYKEHVTNLKQFKVYGGLTANNMIELLHSGLRNNACSESFRLKHKVNHQVLLPCQYIKIVPLNSYAPDFGFSVWYVELKGIRDHEFVQKVYFDYIKYREDEAIRLCLKHFRRRNYIDAFNALQSKTQMLLEDSMITELYTQLVTNGNFQETEKMMIEASEKGLFEEYIRGCSYKHLWKKIDVDGESPCIRGGHQMCIDVEAGHIYLLGGWDGDKNLSDFWVYIINNNKWKLISSNTREQGGPSPRSNHKMILDPSTKQLYVLGRFIGDIRGHENFVSDFYRYNIKTNEWLLLCENTFPVGGPQLIYGHQMCIDSKAQIIYIFGGRTIHKVADHYNYSGLYIYNIKTNEWKLIRSNDKPSDNLLQLKSRIGHSMLIDQDEKLLYIIGGDRDYSFLSDFFIYDIHADMIHELTADYAILEDQEVIFTQRTTFDVDTQEFFVLSGIKDKRDKKSRIFKNEFWVYNLPKGKWNKIYQSDAFNIQYWESGNIMEPCPRYAHQMVYDNAHKVQYLFGGRTVEAEVDKQQRLNDFWALHLVRPESNVILRNIKFQIRIQRFREMCLEGDTIKALLYLQIQLYQVVDHSNQSESEEFRSLTPNLFHKAEVSDEPLNLFNARTELFEKLLEYFPEEMKQPKGNLLDLVKIE</sequence>
<proteinExistence type="predicted"/>
<feature type="domain" description="Muskelin N-terminal" evidence="3">
    <location>
        <begin position="18"/>
        <end position="214"/>
    </location>
</feature>